<dbReference type="Proteomes" id="UP000237000">
    <property type="component" value="Unassembled WGS sequence"/>
</dbReference>
<evidence type="ECO:0000313" key="3">
    <source>
        <dbReference type="Proteomes" id="UP000237000"/>
    </source>
</evidence>
<reference evidence="3" key="1">
    <citation type="submission" date="2016-06" db="EMBL/GenBank/DDBJ databases">
        <title>Parallel loss of symbiosis genes in relatives of nitrogen-fixing non-legume Parasponia.</title>
        <authorList>
            <person name="Van Velzen R."/>
            <person name="Holmer R."/>
            <person name="Bu F."/>
            <person name="Rutten L."/>
            <person name="Van Zeijl A."/>
            <person name="Liu W."/>
            <person name="Santuari L."/>
            <person name="Cao Q."/>
            <person name="Sharma T."/>
            <person name="Shen D."/>
            <person name="Roswanjaya Y."/>
            <person name="Wardhani T."/>
            <person name="Kalhor M.S."/>
            <person name="Jansen J."/>
            <person name="Van den Hoogen J."/>
            <person name="Gungor B."/>
            <person name="Hartog M."/>
            <person name="Hontelez J."/>
            <person name="Verver J."/>
            <person name="Yang W.-C."/>
            <person name="Schijlen E."/>
            <person name="Repin R."/>
            <person name="Schilthuizen M."/>
            <person name="Schranz E."/>
            <person name="Heidstra R."/>
            <person name="Miyata K."/>
            <person name="Fedorova E."/>
            <person name="Kohlen W."/>
            <person name="Bisseling T."/>
            <person name="Smit S."/>
            <person name="Geurts R."/>
        </authorList>
    </citation>
    <scope>NUCLEOTIDE SEQUENCE [LARGE SCALE GENOMIC DNA]</scope>
    <source>
        <strain evidence="3">cv. RG33-2</strain>
    </source>
</reference>
<accession>A0A2P5EW12</accession>
<proteinExistence type="predicted"/>
<dbReference type="InParanoid" id="A0A2P5EW12"/>
<gene>
    <name evidence="2" type="ORF">TorRG33x02_144120</name>
</gene>
<evidence type="ECO:0000256" key="1">
    <source>
        <dbReference type="SAM" id="MobiDB-lite"/>
    </source>
</evidence>
<dbReference type="OrthoDB" id="10367460at2759"/>
<comment type="caution">
    <text evidence="2">The sequence shown here is derived from an EMBL/GenBank/DDBJ whole genome shotgun (WGS) entry which is preliminary data.</text>
</comment>
<protein>
    <submittedName>
        <fullName evidence="2">Uncharacterized protein</fullName>
    </submittedName>
</protein>
<keyword evidence="3" id="KW-1185">Reference proteome</keyword>
<dbReference type="EMBL" id="JXTC01000090">
    <property type="protein sequence ID" value="PON89732.1"/>
    <property type="molecule type" value="Genomic_DNA"/>
</dbReference>
<sequence>MALVVFPCVEKLHRLVEAEILGIVFVFVFGYRESIRNTEGIGIGIGFGWKVEGCVLGRTGSSFWVWRREKVRTMESAIEGGERKEESERSWRRHERWL</sequence>
<evidence type="ECO:0000313" key="2">
    <source>
        <dbReference type="EMBL" id="PON89732.1"/>
    </source>
</evidence>
<feature type="compositionally biased region" description="Basic and acidic residues" evidence="1">
    <location>
        <begin position="80"/>
        <end position="98"/>
    </location>
</feature>
<feature type="region of interest" description="Disordered" evidence="1">
    <location>
        <begin position="76"/>
        <end position="98"/>
    </location>
</feature>
<name>A0A2P5EW12_TREOI</name>
<organism evidence="2 3">
    <name type="scientific">Trema orientale</name>
    <name type="common">Charcoal tree</name>
    <name type="synonym">Celtis orientalis</name>
    <dbReference type="NCBI Taxonomy" id="63057"/>
    <lineage>
        <taxon>Eukaryota</taxon>
        <taxon>Viridiplantae</taxon>
        <taxon>Streptophyta</taxon>
        <taxon>Embryophyta</taxon>
        <taxon>Tracheophyta</taxon>
        <taxon>Spermatophyta</taxon>
        <taxon>Magnoliopsida</taxon>
        <taxon>eudicotyledons</taxon>
        <taxon>Gunneridae</taxon>
        <taxon>Pentapetalae</taxon>
        <taxon>rosids</taxon>
        <taxon>fabids</taxon>
        <taxon>Rosales</taxon>
        <taxon>Cannabaceae</taxon>
        <taxon>Trema</taxon>
    </lineage>
</organism>
<dbReference type="AlphaFoldDB" id="A0A2P5EW12"/>